<evidence type="ECO:0000256" key="1">
    <source>
        <dbReference type="SAM" id="MobiDB-lite"/>
    </source>
</evidence>
<protein>
    <submittedName>
        <fullName evidence="2">Uncharacterized protein</fullName>
    </submittedName>
</protein>
<dbReference type="Proteomes" id="UP000287033">
    <property type="component" value="Unassembled WGS sequence"/>
</dbReference>
<comment type="caution">
    <text evidence="2">The sequence shown here is derived from an EMBL/GenBank/DDBJ whole genome shotgun (WGS) entry which is preliminary data.</text>
</comment>
<reference evidence="2 3" key="1">
    <citation type="journal article" date="2018" name="Nat. Ecol. Evol.">
        <title>Shark genomes provide insights into elasmobranch evolution and the origin of vertebrates.</title>
        <authorList>
            <person name="Hara Y"/>
            <person name="Yamaguchi K"/>
            <person name="Onimaru K"/>
            <person name="Kadota M"/>
            <person name="Koyanagi M"/>
            <person name="Keeley SD"/>
            <person name="Tatsumi K"/>
            <person name="Tanaka K"/>
            <person name="Motone F"/>
            <person name="Kageyama Y"/>
            <person name="Nozu R"/>
            <person name="Adachi N"/>
            <person name="Nishimura O"/>
            <person name="Nakagawa R"/>
            <person name="Tanegashima C"/>
            <person name="Kiyatake I"/>
            <person name="Matsumoto R"/>
            <person name="Murakumo K"/>
            <person name="Nishida K"/>
            <person name="Terakita A"/>
            <person name="Kuratani S"/>
            <person name="Sato K"/>
            <person name="Hyodo S Kuraku.S."/>
        </authorList>
    </citation>
    <scope>NUCLEOTIDE SEQUENCE [LARGE SCALE GENOMIC DNA]</scope>
</reference>
<proteinExistence type="predicted"/>
<gene>
    <name evidence="2" type="ORF">chiPu_0011670</name>
</gene>
<dbReference type="AlphaFoldDB" id="A0A401SS60"/>
<accession>A0A401SS60</accession>
<feature type="compositionally biased region" description="Basic and acidic residues" evidence="1">
    <location>
        <begin position="41"/>
        <end position="53"/>
    </location>
</feature>
<evidence type="ECO:0000313" key="3">
    <source>
        <dbReference type="Proteomes" id="UP000287033"/>
    </source>
</evidence>
<feature type="compositionally biased region" description="Polar residues" evidence="1">
    <location>
        <begin position="1"/>
        <end position="10"/>
    </location>
</feature>
<keyword evidence="3" id="KW-1185">Reference proteome</keyword>
<dbReference type="EMBL" id="BEZZ01000494">
    <property type="protein sequence ID" value="GCC33202.1"/>
    <property type="molecule type" value="Genomic_DNA"/>
</dbReference>
<feature type="compositionally biased region" description="Basic and acidic residues" evidence="1">
    <location>
        <begin position="60"/>
        <end position="69"/>
    </location>
</feature>
<evidence type="ECO:0000313" key="2">
    <source>
        <dbReference type="EMBL" id="GCC33202.1"/>
    </source>
</evidence>
<feature type="compositionally biased region" description="Basic and acidic residues" evidence="1">
    <location>
        <begin position="85"/>
        <end position="94"/>
    </location>
</feature>
<feature type="region of interest" description="Disordered" evidence="1">
    <location>
        <begin position="1"/>
        <end position="94"/>
    </location>
</feature>
<sequence length="94" mass="10319">MLKGSTSQHSEAAAAGTEMDRSSDQRQQQGQRWIVPAIKGSSRDRDGSFHRSEAAAAETESARSSDRRQQQQGQSRIVPVIRGSSSRDRDGSFQ</sequence>
<organism evidence="2 3">
    <name type="scientific">Chiloscyllium punctatum</name>
    <name type="common">Brownbanded bambooshark</name>
    <name type="synonym">Hemiscyllium punctatum</name>
    <dbReference type="NCBI Taxonomy" id="137246"/>
    <lineage>
        <taxon>Eukaryota</taxon>
        <taxon>Metazoa</taxon>
        <taxon>Chordata</taxon>
        <taxon>Craniata</taxon>
        <taxon>Vertebrata</taxon>
        <taxon>Chondrichthyes</taxon>
        <taxon>Elasmobranchii</taxon>
        <taxon>Galeomorphii</taxon>
        <taxon>Galeoidea</taxon>
        <taxon>Orectolobiformes</taxon>
        <taxon>Hemiscylliidae</taxon>
        <taxon>Chiloscyllium</taxon>
    </lineage>
</organism>
<name>A0A401SS60_CHIPU</name>